<dbReference type="PROSITE" id="PS51318">
    <property type="entry name" value="TAT"/>
    <property type="match status" value="1"/>
</dbReference>
<proteinExistence type="predicted"/>
<dbReference type="Proteomes" id="UP001612812">
    <property type="component" value="Unassembled WGS sequence"/>
</dbReference>
<gene>
    <name evidence="1" type="ORF">ACIBP4_14225</name>
</gene>
<dbReference type="RefSeq" id="WP_396754630.1">
    <property type="nucleotide sequence ID" value="NZ_JBITLA010000004.1"/>
</dbReference>
<organism evidence="1 2">
    <name type="scientific">Micromonospora maritima</name>
    <dbReference type="NCBI Taxonomy" id="986711"/>
    <lineage>
        <taxon>Bacteria</taxon>
        <taxon>Bacillati</taxon>
        <taxon>Actinomycetota</taxon>
        <taxon>Actinomycetes</taxon>
        <taxon>Micromonosporales</taxon>
        <taxon>Micromonosporaceae</taxon>
        <taxon>Micromonospora</taxon>
    </lineage>
</organism>
<reference evidence="1 2" key="1">
    <citation type="submission" date="2024-10" db="EMBL/GenBank/DDBJ databases">
        <title>The Natural Products Discovery Center: Release of the First 8490 Sequenced Strains for Exploring Actinobacteria Biosynthetic Diversity.</title>
        <authorList>
            <person name="Kalkreuter E."/>
            <person name="Kautsar S.A."/>
            <person name="Yang D."/>
            <person name="Bader C.D."/>
            <person name="Teijaro C.N."/>
            <person name="Fluegel L."/>
            <person name="Davis C.M."/>
            <person name="Simpson J.R."/>
            <person name="Lauterbach L."/>
            <person name="Steele A.D."/>
            <person name="Gui C."/>
            <person name="Meng S."/>
            <person name="Li G."/>
            <person name="Viehrig K."/>
            <person name="Ye F."/>
            <person name="Su P."/>
            <person name="Kiefer A.F."/>
            <person name="Nichols A."/>
            <person name="Cepeda A.J."/>
            <person name="Yan W."/>
            <person name="Fan B."/>
            <person name="Jiang Y."/>
            <person name="Adhikari A."/>
            <person name="Zheng C.-J."/>
            <person name="Schuster L."/>
            <person name="Cowan T.M."/>
            <person name="Smanski M.J."/>
            <person name="Chevrette M.G."/>
            <person name="De Carvalho L.P.S."/>
            <person name="Shen B."/>
        </authorList>
    </citation>
    <scope>NUCLEOTIDE SEQUENCE [LARGE SCALE GENOMIC DNA]</scope>
    <source>
        <strain evidence="1 2">NPDC049845</strain>
    </source>
</reference>
<evidence type="ECO:0000313" key="2">
    <source>
        <dbReference type="Proteomes" id="UP001612812"/>
    </source>
</evidence>
<protein>
    <submittedName>
        <fullName evidence="1">Uncharacterized protein</fullName>
    </submittedName>
</protein>
<accession>A0ABW7ZKR4</accession>
<comment type="caution">
    <text evidence="1">The sequence shown here is derived from an EMBL/GenBank/DDBJ whole genome shotgun (WGS) entry which is preliminary data.</text>
</comment>
<name>A0ABW7ZKR4_9ACTN</name>
<dbReference type="EMBL" id="JBITLE010000004">
    <property type="protein sequence ID" value="MFI7263438.1"/>
    <property type="molecule type" value="Genomic_DNA"/>
</dbReference>
<sequence>MTESLSPPAGVRRRLAALLLAAAALAMAGLPWAAAAVGLACLGVPAAVALRDGPAAARALLRTPRPVRTAATYRRSRA</sequence>
<dbReference type="InterPro" id="IPR006311">
    <property type="entry name" value="TAT_signal"/>
</dbReference>
<keyword evidence="2" id="KW-1185">Reference proteome</keyword>
<evidence type="ECO:0000313" key="1">
    <source>
        <dbReference type="EMBL" id="MFI7263438.1"/>
    </source>
</evidence>